<dbReference type="HOGENOM" id="CLU_831246_0_0_5"/>
<dbReference type="Proteomes" id="UP000015346">
    <property type="component" value="Unassembled WGS sequence"/>
</dbReference>
<name>S9S2Y9_9RHOB</name>
<gene>
    <name evidence="2" type="ORF">ruthe_02090</name>
</gene>
<evidence type="ECO:0000313" key="2">
    <source>
        <dbReference type="EMBL" id="EPX84545.1"/>
    </source>
</evidence>
<feature type="compositionally biased region" description="Basic and acidic residues" evidence="1">
    <location>
        <begin position="1"/>
        <end position="27"/>
    </location>
</feature>
<evidence type="ECO:0000313" key="3">
    <source>
        <dbReference type="Proteomes" id="UP000015346"/>
    </source>
</evidence>
<dbReference type="STRING" id="1123069.ruthe_02090"/>
<evidence type="ECO:0000256" key="1">
    <source>
        <dbReference type="SAM" id="MobiDB-lite"/>
    </source>
</evidence>
<keyword evidence="3" id="KW-1185">Reference proteome</keyword>
<feature type="compositionally biased region" description="Gly residues" evidence="1">
    <location>
        <begin position="39"/>
        <end position="50"/>
    </location>
</feature>
<feature type="compositionally biased region" description="Low complexity" evidence="1">
    <location>
        <begin position="52"/>
        <end position="68"/>
    </location>
</feature>
<feature type="compositionally biased region" description="Basic and acidic residues" evidence="1">
    <location>
        <begin position="307"/>
        <end position="318"/>
    </location>
</feature>
<protein>
    <submittedName>
        <fullName evidence="2">Uncharacterized protein</fullName>
    </submittedName>
</protein>
<proteinExistence type="predicted"/>
<organism evidence="2 3">
    <name type="scientific">Rubellimicrobium thermophilum DSM 16684</name>
    <dbReference type="NCBI Taxonomy" id="1123069"/>
    <lineage>
        <taxon>Bacteria</taxon>
        <taxon>Pseudomonadati</taxon>
        <taxon>Pseudomonadota</taxon>
        <taxon>Alphaproteobacteria</taxon>
        <taxon>Rhodobacterales</taxon>
        <taxon>Roseobacteraceae</taxon>
        <taxon>Rubellimicrobium</taxon>
    </lineage>
</organism>
<reference evidence="2 3" key="1">
    <citation type="journal article" date="2013" name="Stand. Genomic Sci.">
        <title>Genome sequence of the reddish-pigmented Rubellimicrobium thermophilum type strain (DSM 16684(T)), a member of the Roseobacter clade.</title>
        <authorList>
            <person name="Fiebig A."/>
            <person name="Riedel T."/>
            <person name="Gronow S."/>
            <person name="Petersen J."/>
            <person name="Klenk H.P."/>
            <person name="Goker M."/>
        </authorList>
    </citation>
    <scope>NUCLEOTIDE SEQUENCE [LARGE SCALE GENOMIC DNA]</scope>
    <source>
        <strain evidence="2 3">DSM 16684</strain>
    </source>
</reference>
<feature type="compositionally biased region" description="Basic residues" evidence="1">
    <location>
        <begin position="131"/>
        <end position="143"/>
    </location>
</feature>
<dbReference type="EMBL" id="AOLV01000021">
    <property type="protein sequence ID" value="EPX84545.1"/>
    <property type="molecule type" value="Genomic_DNA"/>
</dbReference>
<dbReference type="AlphaFoldDB" id="S9S2Y9"/>
<comment type="caution">
    <text evidence="2">The sequence shown here is derived from an EMBL/GenBank/DDBJ whole genome shotgun (WGS) entry which is preliminary data.</text>
</comment>
<feature type="compositionally biased region" description="Basic residues" evidence="1">
    <location>
        <begin position="105"/>
        <end position="123"/>
    </location>
</feature>
<feature type="compositionally biased region" description="Basic residues" evidence="1">
    <location>
        <begin position="201"/>
        <end position="216"/>
    </location>
</feature>
<accession>S9S2Y9</accession>
<feature type="region of interest" description="Disordered" evidence="1">
    <location>
        <begin position="1"/>
        <end position="334"/>
    </location>
</feature>
<feature type="compositionally biased region" description="Basic and acidic residues" evidence="1">
    <location>
        <begin position="167"/>
        <end position="191"/>
    </location>
</feature>
<sequence>MPAHRLGETHHDRKHREPPGRIARPDRPGCAGPRLGLRTGAGAGGAGRIGGRPRPAARTADPGRAARAGRIDQSGRRLPGPQSRECGTAGHRRPLRRAGGSARPCHGRSARTGRRRRPHRGRGRRSDHPRPRLCRRGQCRRRGGGWNRRQPARLLQQPDHRRRERLHPRADLPQHRRSPDPLRARDGDRPLSHRAWQRPAGVHRPRCHPAGRRRQPRDRDRRGGLSPDARGDPPGGPDHRRRRRGAGGTGDLHHRQPHRRSAPPGLGSPPCGALSRGRAHDRPHPLGCHAPDPCAARAAGRPLRRPRSGDAARLRDPLSGRLRGAAPPARLPGL</sequence>